<feature type="region of interest" description="Disordered" evidence="1">
    <location>
        <begin position="196"/>
        <end position="235"/>
    </location>
</feature>
<name>A0A3E2HA70_SCYLI</name>
<evidence type="ECO:0000313" key="2">
    <source>
        <dbReference type="EMBL" id="RFU30270.1"/>
    </source>
</evidence>
<feature type="compositionally biased region" description="Basic residues" evidence="1">
    <location>
        <begin position="147"/>
        <end position="157"/>
    </location>
</feature>
<feature type="compositionally biased region" description="Polar residues" evidence="1">
    <location>
        <begin position="309"/>
        <end position="319"/>
    </location>
</feature>
<evidence type="ECO:0000313" key="3">
    <source>
        <dbReference type="Proteomes" id="UP000258309"/>
    </source>
</evidence>
<dbReference type="Proteomes" id="UP000258309">
    <property type="component" value="Unassembled WGS sequence"/>
</dbReference>
<dbReference type="AlphaFoldDB" id="A0A3E2HA70"/>
<proteinExistence type="predicted"/>
<feature type="compositionally biased region" description="Basic and acidic residues" evidence="1">
    <location>
        <begin position="196"/>
        <end position="205"/>
    </location>
</feature>
<comment type="caution">
    <text evidence="2">The sequence shown here is derived from an EMBL/GenBank/DDBJ whole genome shotgun (WGS) entry which is preliminary data.</text>
</comment>
<feature type="region of interest" description="Disordered" evidence="1">
    <location>
        <begin position="283"/>
        <end position="352"/>
    </location>
</feature>
<protein>
    <submittedName>
        <fullName evidence="2">Uncharacterized protein</fullName>
    </submittedName>
</protein>
<organism evidence="2 3">
    <name type="scientific">Scytalidium lignicola</name>
    <name type="common">Hyphomycete</name>
    <dbReference type="NCBI Taxonomy" id="5539"/>
    <lineage>
        <taxon>Eukaryota</taxon>
        <taxon>Fungi</taxon>
        <taxon>Dikarya</taxon>
        <taxon>Ascomycota</taxon>
        <taxon>Pezizomycotina</taxon>
        <taxon>Leotiomycetes</taxon>
        <taxon>Leotiomycetes incertae sedis</taxon>
        <taxon>Scytalidium</taxon>
    </lineage>
</organism>
<accession>A0A3E2HA70</accession>
<feature type="non-terminal residue" evidence="2">
    <location>
        <position position="1"/>
    </location>
</feature>
<feature type="compositionally biased region" description="Polar residues" evidence="1">
    <location>
        <begin position="401"/>
        <end position="421"/>
    </location>
</feature>
<feature type="region of interest" description="Disordered" evidence="1">
    <location>
        <begin position="384"/>
        <end position="421"/>
    </location>
</feature>
<keyword evidence="3" id="KW-1185">Reference proteome</keyword>
<dbReference type="EMBL" id="NCSJ02000104">
    <property type="protein sequence ID" value="RFU30270.1"/>
    <property type="molecule type" value="Genomic_DNA"/>
</dbReference>
<sequence length="560" mass="62532">MARKFLDQERNSQTFWSEGAVVFPDDKEKIIELLAQLFWRQISKSFSNMKQLEKAKSMKPPHQNNLPSPSICNSITLAIPGPLGAPQDTPALRELTTINTIAQASTAKKSVFEVSSDDSNDCVSVDSRSSNWEPRWARTQQQINTQKRLRNKTHKRRATYEEQSLRVPQRRRTGGSSPQLAVYEGLDRYTRDIEMEADHTSKDAEYSTASSRKKETGMATEIEQSPRRHNEFSTGQSVAPVAPMITHEQCSSVLPRDSGSSAEGLENAPSLVVKLKGVRFNFTQSDQPTPMELNGTSSRESTSISQSTPLPKNITTSTEPLRHNSADSESVEGTTTTTHQAHSRCRSEDVSQNPLPVSKYAVLDDQNRAKISWVSESFLAPKQTKENHTASSMLLPPQPQPAQDISSTSTSSGPDQKASTQHPVPSVIFWIITHDPILEEERWDDGIFLNTTLSEFTHAIAKATGRRDRIEKLKLTLSTPSSRHKFTVRSDDEVSWVSGKQTFAAPLQAMWRDITLGRVNEPPEIKITIEPFYERVSTSNDAVVNNNMILSDIGRLFGLK</sequence>
<feature type="compositionally biased region" description="Low complexity" evidence="1">
    <location>
        <begin position="296"/>
        <end position="308"/>
    </location>
</feature>
<gene>
    <name evidence="2" type="ORF">B7463_g6066</name>
</gene>
<reference evidence="2 3" key="1">
    <citation type="submission" date="2018-05" db="EMBL/GenBank/DDBJ databases">
        <title>Draft genome sequence of Scytalidium lignicola DSM 105466, a ubiquitous saprotrophic fungus.</title>
        <authorList>
            <person name="Buettner E."/>
            <person name="Gebauer A.M."/>
            <person name="Hofrichter M."/>
            <person name="Liers C."/>
            <person name="Kellner H."/>
        </authorList>
    </citation>
    <scope>NUCLEOTIDE SEQUENCE [LARGE SCALE GENOMIC DNA]</scope>
    <source>
        <strain evidence="2 3">DSM 105466</strain>
    </source>
</reference>
<evidence type="ECO:0000256" key="1">
    <source>
        <dbReference type="SAM" id="MobiDB-lite"/>
    </source>
</evidence>
<dbReference type="OrthoDB" id="5379191at2759"/>
<feature type="compositionally biased region" description="Polar residues" evidence="1">
    <location>
        <begin position="327"/>
        <end position="340"/>
    </location>
</feature>
<feature type="region of interest" description="Disordered" evidence="1">
    <location>
        <begin position="141"/>
        <end position="178"/>
    </location>
</feature>
<feature type="non-terminal residue" evidence="2">
    <location>
        <position position="560"/>
    </location>
</feature>